<dbReference type="Pfam" id="PF16312">
    <property type="entry name" value="Oberon_cc"/>
    <property type="match status" value="1"/>
</dbReference>
<feature type="region of interest" description="Disordered" evidence="9">
    <location>
        <begin position="97"/>
        <end position="125"/>
    </location>
</feature>
<evidence type="ECO:0000256" key="8">
    <source>
        <dbReference type="SAM" id="Coils"/>
    </source>
</evidence>
<dbReference type="EMBL" id="JAMYWD010000009">
    <property type="protein sequence ID" value="KAJ4961445.1"/>
    <property type="molecule type" value="Genomic_DNA"/>
</dbReference>
<dbReference type="InterPro" id="IPR032535">
    <property type="entry name" value="Oberon_CC"/>
</dbReference>
<evidence type="ECO:0000256" key="3">
    <source>
        <dbReference type="ARBA" id="ARBA00022771"/>
    </source>
</evidence>
<comment type="function">
    <text evidence="7">Probable transcription factor.</text>
</comment>
<evidence type="ECO:0000256" key="4">
    <source>
        <dbReference type="ARBA" id="ARBA00022833"/>
    </source>
</evidence>
<evidence type="ECO:0000256" key="7">
    <source>
        <dbReference type="PIRNR" id="PIRNR025218"/>
    </source>
</evidence>
<name>A0A9Q0K4A2_9MAGN</name>
<dbReference type="OrthoDB" id="1905265at2759"/>
<comment type="caution">
    <text evidence="12">The sequence shown here is derived from an EMBL/GenBank/DDBJ whole genome shotgun (WGS) entry which is preliminary data.</text>
</comment>
<dbReference type="PIRSF" id="PIRSF025218">
    <property type="entry name" value="DUF1423_pln"/>
    <property type="match status" value="1"/>
</dbReference>
<feature type="compositionally biased region" description="Low complexity" evidence="9">
    <location>
        <begin position="580"/>
        <end position="601"/>
    </location>
</feature>
<feature type="domain" description="Oberon coiled-coil region" evidence="11">
    <location>
        <begin position="628"/>
        <end position="733"/>
    </location>
</feature>
<feature type="compositionally biased region" description="Basic and acidic residues" evidence="9">
    <location>
        <begin position="17"/>
        <end position="34"/>
    </location>
</feature>
<keyword evidence="3" id="KW-0863">Zinc-finger</keyword>
<evidence type="ECO:0000256" key="1">
    <source>
        <dbReference type="ARBA" id="ARBA00004123"/>
    </source>
</evidence>
<dbReference type="GO" id="GO:0010078">
    <property type="term" value="P:maintenance of root meristem identity"/>
    <property type="evidence" value="ECO:0007669"/>
    <property type="project" value="TreeGrafter"/>
</dbReference>
<keyword evidence="6 7" id="KW-0539">Nucleus</keyword>
<evidence type="ECO:0000313" key="13">
    <source>
        <dbReference type="Proteomes" id="UP001141806"/>
    </source>
</evidence>
<dbReference type="GO" id="GO:0005634">
    <property type="term" value="C:nucleus"/>
    <property type="evidence" value="ECO:0007669"/>
    <property type="project" value="UniProtKB-SubCell"/>
</dbReference>
<keyword evidence="13" id="KW-1185">Reference proteome</keyword>
<evidence type="ECO:0000256" key="2">
    <source>
        <dbReference type="ARBA" id="ARBA00022723"/>
    </source>
</evidence>
<reference evidence="12" key="1">
    <citation type="journal article" date="2023" name="Plant J.">
        <title>The genome of the king protea, Protea cynaroides.</title>
        <authorList>
            <person name="Chang J."/>
            <person name="Duong T.A."/>
            <person name="Schoeman C."/>
            <person name="Ma X."/>
            <person name="Roodt D."/>
            <person name="Barker N."/>
            <person name="Li Z."/>
            <person name="Van de Peer Y."/>
            <person name="Mizrachi E."/>
        </authorList>
    </citation>
    <scope>NUCLEOTIDE SEQUENCE</scope>
    <source>
        <tissue evidence="12">Young leaves</tissue>
    </source>
</reference>
<feature type="region of interest" description="Disordered" evidence="9">
    <location>
        <begin position="197"/>
        <end position="230"/>
    </location>
</feature>
<dbReference type="InterPro" id="IPR032881">
    <property type="entry name" value="Oberon-like_PHD"/>
</dbReference>
<organism evidence="12 13">
    <name type="scientific">Protea cynaroides</name>
    <dbReference type="NCBI Taxonomy" id="273540"/>
    <lineage>
        <taxon>Eukaryota</taxon>
        <taxon>Viridiplantae</taxon>
        <taxon>Streptophyta</taxon>
        <taxon>Embryophyta</taxon>
        <taxon>Tracheophyta</taxon>
        <taxon>Spermatophyta</taxon>
        <taxon>Magnoliopsida</taxon>
        <taxon>Proteales</taxon>
        <taxon>Proteaceae</taxon>
        <taxon>Protea</taxon>
    </lineage>
</organism>
<dbReference type="PRINTS" id="PR01544">
    <property type="entry name" value="ARATH130DUF"/>
</dbReference>
<sequence>MGFQEREISGKNLLSSLEKDRYNKGKEVISENPNEEERLVERDFLQLHGVRATAAGMKREFDEEIEREKREKNAKLETLNLSLALPDISLSLTSLPNAEPPALPKPARSTHSLAPSNNNTVNTRTASSDDFTVASISYSYSLPFSHNPSCSLTRNSTENYEYSVGSNRRDTDQIWYCGEGTNGSVHSRFRPVSRGGVALSSHGGGGGTSGFGHSVMQGNRQINKDPCNSLYTATSSDNQSFFPSELQAKQRIDTASVDSRGRASVKNSDGNRATKLMRLDRILLEIVCDSIPDMAQIMQDLPDDTIESAKEHLRNLIGSSDKREILTNLQNRLERRSDLTFDSLSKSHREQLEILVAIKTGLVNYISAKNSLPMTELAEIFLLMRCRNVNCKGLLPVDDCDCKICSTKKGFCSACMCPVCLNFDCASETCSWVGCDVCSHWCHASCGIKSNLIKPGPSLKGPGRKTEMQFHCLGCDHASEMFGFIKDVFLCCAKKWGIEALKKELDCVRKIFRRSEEFKGKELQSKAEEILLKLENKIISPSEACSSILQFFKYGVSEISGSGGSSKDLTVAQMCQKGDVVSVSPTSPPSKSTTYNMSSSSGRQDLLPHDVNEKNRKGALMIDRTIEDELQSVLRMDGFDSLESIVRVKEAEARMFQSHADEARREAKEYQRMVRLNSEKLEEEYASKLSKLCLQETEERRRKKLEEIKILESSHCDYYKMKLRMKVEIAGLLERMEATKKQWV</sequence>
<keyword evidence="4 7" id="KW-0862">Zinc</keyword>
<gene>
    <name evidence="12" type="ORF">NE237_021355</name>
</gene>
<feature type="compositionally biased region" description="Polar residues" evidence="9">
    <location>
        <begin position="109"/>
        <end position="125"/>
    </location>
</feature>
<feature type="domain" description="Oberon-like PHD finger" evidence="10">
    <location>
        <begin position="386"/>
        <end position="510"/>
    </location>
</feature>
<dbReference type="Pfam" id="PF07227">
    <property type="entry name" value="PHD_Oberon"/>
    <property type="match status" value="1"/>
</dbReference>
<keyword evidence="2 7" id="KW-0479">Metal-binding</keyword>
<evidence type="ECO:0000256" key="5">
    <source>
        <dbReference type="ARBA" id="ARBA00023054"/>
    </source>
</evidence>
<evidence type="ECO:0000256" key="9">
    <source>
        <dbReference type="SAM" id="MobiDB-lite"/>
    </source>
</evidence>
<feature type="region of interest" description="Disordered" evidence="9">
    <location>
        <begin position="1"/>
        <end position="34"/>
    </location>
</feature>
<evidence type="ECO:0000313" key="12">
    <source>
        <dbReference type="EMBL" id="KAJ4961445.1"/>
    </source>
</evidence>
<dbReference type="GO" id="GO:0010071">
    <property type="term" value="P:root meristem specification"/>
    <property type="evidence" value="ECO:0007669"/>
    <property type="project" value="TreeGrafter"/>
</dbReference>
<dbReference type="GO" id="GO:0010468">
    <property type="term" value="P:regulation of gene expression"/>
    <property type="evidence" value="ECO:0007669"/>
    <property type="project" value="TreeGrafter"/>
</dbReference>
<dbReference type="GO" id="GO:0008270">
    <property type="term" value="F:zinc ion binding"/>
    <property type="evidence" value="ECO:0007669"/>
    <property type="project" value="UniProtKB-KW"/>
</dbReference>
<dbReference type="CDD" id="cd15612">
    <property type="entry name" value="PHD_OBE1_like"/>
    <property type="match status" value="1"/>
</dbReference>
<dbReference type="PANTHER" id="PTHR21736:SF38">
    <property type="entry name" value="PROTEIN OBERON 3"/>
    <property type="match status" value="1"/>
</dbReference>
<dbReference type="Proteomes" id="UP001141806">
    <property type="component" value="Unassembled WGS sequence"/>
</dbReference>
<evidence type="ECO:0000259" key="10">
    <source>
        <dbReference type="Pfam" id="PF07227"/>
    </source>
</evidence>
<comment type="subcellular location">
    <subcellularLocation>
        <location evidence="1 7">Nucleus</location>
    </subcellularLocation>
</comment>
<proteinExistence type="predicted"/>
<evidence type="ECO:0000256" key="6">
    <source>
        <dbReference type="ARBA" id="ARBA00023242"/>
    </source>
</evidence>
<accession>A0A9Q0K4A2</accession>
<protein>
    <recommendedName>
        <fullName evidence="7">OBERON-like protein</fullName>
    </recommendedName>
</protein>
<dbReference type="InterPro" id="IPR047578">
    <property type="entry name" value="OBE1-like_PHD"/>
</dbReference>
<dbReference type="PANTHER" id="PTHR21736">
    <property type="entry name" value="VERNALIZATION-INSENSITIVE PROTEIN 3"/>
    <property type="match status" value="1"/>
</dbReference>
<evidence type="ECO:0000259" key="11">
    <source>
        <dbReference type="Pfam" id="PF16312"/>
    </source>
</evidence>
<dbReference type="GO" id="GO:0010492">
    <property type="term" value="P:maintenance of shoot apical meristem identity"/>
    <property type="evidence" value="ECO:0007669"/>
    <property type="project" value="TreeGrafter"/>
</dbReference>
<keyword evidence="5 8" id="KW-0175">Coiled coil</keyword>
<dbReference type="AlphaFoldDB" id="A0A9Q0K4A2"/>
<feature type="coiled-coil region" evidence="8">
    <location>
        <begin position="653"/>
        <end position="714"/>
    </location>
</feature>
<feature type="region of interest" description="Disordered" evidence="9">
    <location>
        <begin position="580"/>
        <end position="609"/>
    </location>
</feature>
<dbReference type="InterPro" id="IPR004082">
    <property type="entry name" value="OBERON"/>
</dbReference>